<dbReference type="GO" id="GO:0000086">
    <property type="term" value="P:G2/M transition of mitotic cell cycle"/>
    <property type="evidence" value="ECO:0007669"/>
    <property type="project" value="TreeGrafter"/>
</dbReference>
<protein>
    <recommendedName>
        <fullName evidence="2">protein-tyrosine-phosphatase</fullName>
        <ecNumber evidence="2">3.1.3.48</ecNumber>
    </recommendedName>
</protein>
<name>A0A6J7ZWM5_MYTCO</name>
<evidence type="ECO:0000313" key="10">
    <source>
        <dbReference type="Proteomes" id="UP000507470"/>
    </source>
</evidence>
<organism evidence="9 10">
    <name type="scientific">Mytilus coruscus</name>
    <name type="common">Sea mussel</name>
    <dbReference type="NCBI Taxonomy" id="42192"/>
    <lineage>
        <taxon>Eukaryota</taxon>
        <taxon>Metazoa</taxon>
        <taxon>Spiralia</taxon>
        <taxon>Lophotrochozoa</taxon>
        <taxon>Mollusca</taxon>
        <taxon>Bivalvia</taxon>
        <taxon>Autobranchia</taxon>
        <taxon>Pteriomorphia</taxon>
        <taxon>Mytilida</taxon>
        <taxon>Mytiloidea</taxon>
        <taxon>Mytilidae</taxon>
        <taxon>Mytilinae</taxon>
        <taxon>Mytilus</taxon>
    </lineage>
</organism>
<dbReference type="EMBL" id="CACVKT020000360">
    <property type="protein sequence ID" value="CAC5358544.1"/>
    <property type="molecule type" value="Genomic_DNA"/>
</dbReference>
<dbReference type="GO" id="GO:0051301">
    <property type="term" value="P:cell division"/>
    <property type="evidence" value="ECO:0007669"/>
    <property type="project" value="UniProtKB-KW"/>
</dbReference>
<evidence type="ECO:0000259" key="8">
    <source>
        <dbReference type="PROSITE" id="PS50206"/>
    </source>
</evidence>
<keyword evidence="4" id="KW-0378">Hydrolase</keyword>
<dbReference type="PRINTS" id="PR00716">
    <property type="entry name" value="MPIPHPHTASE"/>
</dbReference>
<evidence type="ECO:0000256" key="5">
    <source>
        <dbReference type="ARBA" id="ARBA00022912"/>
    </source>
</evidence>
<dbReference type="GO" id="GO:0005634">
    <property type="term" value="C:nucleus"/>
    <property type="evidence" value="ECO:0007669"/>
    <property type="project" value="TreeGrafter"/>
</dbReference>
<proteinExistence type="inferred from homology"/>
<evidence type="ECO:0000256" key="3">
    <source>
        <dbReference type="ARBA" id="ARBA00022618"/>
    </source>
</evidence>
<gene>
    <name evidence="9" type="ORF">MCOR_1760</name>
</gene>
<evidence type="ECO:0000256" key="7">
    <source>
        <dbReference type="SAM" id="MobiDB-lite"/>
    </source>
</evidence>
<evidence type="ECO:0000256" key="1">
    <source>
        <dbReference type="ARBA" id="ARBA00011065"/>
    </source>
</evidence>
<dbReference type="GO" id="GO:0004725">
    <property type="term" value="F:protein tyrosine phosphatase activity"/>
    <property type="evidence" value="ECO:0007669"/>
    <property type="project" value="UniProtKB-EC"/>
</dbReference>
<dbReference type="InterPro" id="IPR000751">
    <property type="entry name" value="MPI_Phosphatase"/>
</dbReference>
<dbReference type="PANTHER" id="PTHR10828">
    <property type="entry name" value="M-PHASE INDUCER PHOSPHATASE DUAL SPECIFICITY PHOSPHATASE CDC25"/>
    <property type="match status" value="1"/>
</dbReference>
<evidence type="ECO:0000256" key="6">
    <source>
        <dbReference type="ARBA" id="ARBA00023306"/>
    </source>
</evidence>
<reference evidence="9 10" key="1">
    <citation type="submission" date="2020-06" db="EMBL/GenBank/DDBJ databases">
        <authorList>
            <person name="Li R."/>
            <person name="Bekaert M."/>
        </authorList>
    </citation>
    <scope>NUCLEOTIDE SEQUENCE [LARGE SCALE GENOMIC DNA]</scope>
    <source>
        <strain evidence="10">wild</strain>
    </source>
</reference>
<dbReference type="Gene3D" id="3.40.250.10">
    <property type="entry name" value="Rhodanese-like domain"/>
    <property type="match status" value="1"/>
</dbReference>
<feature type="region of interest" description="Disordered" evidence="7">
    <location>
        <begin position="1"/>
        <end position="58"/>
    </location>
</feature>
<feature type="domain" description="Rhodanese" evidence="8">
    <location>
        <begin position="126"/>
        <end position="147"/>
    </location>
</feature>
<sequence>MWSPDFSNLKISGESSCPNQQDASITKTKENSTKTTGVKRKSTLSPGKDCTKRRKSSAKHSRSLKRCLSFGDTPLESNDNLLSEETYIADGSRPHCLPIVAGQHRDLKSITTNTMKDILNGKYKDGISSCRIIDCRYPYEFNGGHIKTIIKFIIQNAENCYLEKHIDELLLQTIQSGNTTGEIIIFHCEFSSKRGPKL</sequence>
<evidence type="ECO:0000256" key="2">
    <source>
        <dbReference type="ARBA" id="ARBA00013064"/>
    </source>
</evidence>
<dbReference type="AlphaFoldDB" id="A0A6J7ZWM5"/>
<keyword evidence="5" id="KW-0904">Protein phosphatase</keyword>
<evidence type="ECO:0000256" key="4">
    <source>
        <dbReference type="ARBA" id="ARBA00022801"/>
    </source>
</evidence>
<keyword evidence="6" id="KW-0131">Cell cycle</keyword>
<dbReference type="Proteomes" id="UP000507470">
    <property type="component" value="Unassembled WGS sequence"/>
</dbReference>
<dbReference type="OrthoDB" id="9999371at2759"/>
<keyword evidence="3" id="KW-0132">Cell division</keyword>
<evidence type="ECO:0000313" key="9">
    <source>
        <dbReference type="EMBL" id="CAC5358544.1"/>
    </source>
</evidence>
<dbReference type="InterPro" id="IPR036873">
    <property type="entry name" value="Rhodanese-like_dom_sf"/>
</dbReference>
<comment type="similarity">
    <text evidence="1">Belongs to the MPI phosphatase family.</text>
</comment>
<dbReference type="PANTHER" id="PTHR10828:SF76">
    <property type="entry name" value="M-PHASE INDUCER PHOSPHATASE"/>
    <property type="match status" value="1"/>
</dbReference>
<dbReference type="GO" id="GO:0005737">
    <property type="term" value="C:cytoplasm"/>
    <property type="evidence" value="ECO:0007669"/>
    <property type="project" value="TreeGrafter"/>
</dbReference>
<dbReference type="EC" id="3.1.3.48" evidence="2"/>
<keyword evidence="10" id="KW-1185">Reference proteome</keyword>
<dbReference type="InterPro" id="IPR001763">
    <property type="entry name" value="Rhodanese-like_dom"/>
</dbReference>
<dbReference type="PROSITE" id="PS50206">
    <property type="entry name" value="RHODANESE_3"/>
    <property type="match status" value="1"/>
</dbReference>
<dbReference type="GO" id="GO:0110032">
    <property type="term" value="P:positive regulation of G2/MI transition of meiotic cell cycle"/>
    <property type="evidence" value="ECO:0007669"/>
    <property type="project" value="TreeGrafter"/>
</dbReference>
<accession>A0A6J7ZWM5</accession>
<dbReference type="GO" id="GO:0010971">
    <property type="term" value="P:positive regulation of G2/M transition of mitotic cell cycle"/>
    <property type="evidence" value="ECO:0007669"/>
    <property type="project" value="TreeGrafter"/>
</dbReference>
<dbReference type="SUPFAM" id="SSF52821">
    <property type="entry name" value="Rhodanese/Cell cycle control phosphatase"/>
    <property type="match status" value="1"/>
</dbReference>
<feature type="compositionally biased region" description="Polar residues" evidence="7">
    <location>
        <begin position="1"/>
        <end position="26"/>
    </location>
</feature>
<dbReference type="Pfam" id="PF00581">
    <property type="entry name" value="Rhodanese"/>
    <property type="match status" value="1"/>
</dbReference>